<feature type="compositionally biased region" description="Low complexity" evidence="1">
    <location>
        <begin position="362"/>
        <end position="371"/>
    </location>
</feature>
<feature type="region of interest" description="Disordered" evidence="1">
    <location>
        <begin position="1"/>
        <end position="160"/>
    </location>
</feature>
<dbReference type="AlphaFoldDB" id="A0A6A6Q6W5"/>
<sequence length="522" mass="58721">MYNSHGAYQQPGWQPGANQSFHRNGPPPAKKVKNNPVITRYPPPPGYRGPAQPHAPPYQQQPVWAPQPPQFPFNQQAYPGYGPPQTWQQQQQFQQYPPTAYPDPNYFQQQPPAPFAPVPSAWPMSTSPPHGGARPPQQRHHSTASLSGRSEHGNSVSGYDDEDLEEDFYDECYFAVHPEEIDLKLSLGMIEWKAPLPTKRPLPSTFAEAELEALAPRKPLPTDDESISDYFIRSKRHEASLSVRQTEYWNEVKDDIIFREFPMICASILTMSELLAKYKDRPDPTWRSRVYSPTPDPETSAMDVDDEITPRQQQNPHSRRTSRSQQYHRSRSVSGSQDYTDEQSDVLGSLENVSHSRRHSRASSVASTSSHRASKPTPLMPIRDAAQEDILAALGVTGSPKVVYQTPGPAIGAPQPQRTSRHNSNASGNGRPPPPPPPPPPTQDRYRRASNGSHHTAAGSDFGDPDVTPRAKVHKSETRKRAYEDSDDSDAQKQQQQRAFGDDEETPKPRRKQKRVDRSHKW</sequence>
<evidence type="ECO:0000256" key="1">
    <source>
        <dbReference type="SAM" id="MobiDB-lite"/>
    </source>
</evidence>
<keyword evidence="3" id="KW-1185">Reference proteome</keyword>
<feature type="compositionally biased region" description="Basic residues" evidence="1">
    <location>
        <begin position="509"/>
        <end position="522"/>
    </location>
</feature>
<feature type="compositionally biased region" description="Low complexity" evidence="1">
    <location>
        <begin position="72"/>
        <end position="98"/>
    </location>
</feature>
<protein>
    <submittedName>
        <fullName evidence="2">Uncharacterized protein</fullName>
    </submittedName>
</protein>
<dbReference type="RefSeq" id="XP_033594757.1">
    <property type="nucleotide sequence ID" value="XM_033736495.1"/>
</dbReference>
<accession>A0A6A6Q6W5</accession>
<name>A0A6A6Q6W5_9PEZI</name>
<evidence type="ECO:0000313" key="2">
    <source>
        <dbReference type="EMBL" id="KAF2488188.1"/>
    </source>
</evidence>
<gene>
    <name evidence="2" type="ORF">BDY17DRAFT_320684</name>
</gene>
<dbReference type="Proteomes" id="UP000799767">
    <property type="component" value="Unassembled WGS sequence"/>
</dbReference>
<feature type="compositionally biased region" description="Basic and acidic residues" evidence="1">
    <location>
        <begin position="474"/>
        <end position="484"/>
    </location>
</feature>
<feature type="region of interest" description="Disordered" evidence="1">
    <location>
        <begin position="405"/>
        <end position="522"/>
    </location>
</feature>
<dbReference type="GeneID" id="54477497"/>
<feature type="region of interest" description="Disordered" evidence="1">
    <location>
        <begin position="284"/>
        <end position="380"/>
    </location>
</feature>
<evidence type="ECO:0000313" key="3">
    <source>
        <dbReference type="Proteomes" id="UP000799767"/>
    </source>
</evidence>
<dbReference type="EMBL" id="MU001631">
    <property type="protein sequence ID" value="KAF2488188.1"/>
    <property type="molecule type" value="Genomic_DNA"/>
</dbReference>
<feature type="compositionally biased region" description="Basic residues" evidence="1">
    <location>
        <begin position="317"/>
        <end position="331"/>
    </location>
</feature>
<dbReference type="OrthoDB" id="5431222at2759"/>
<feature type="compositionally biased region" description="Pro residues" evidence="1">
    <location>
        <begin position="431"/>
        <end position="442"/>
    </location>
</feature>
<reference evidence="2" key="1">
    <citation type="journal article" date="2020" name="Stud. Mycol.">
        <title>101 Dothideomycetes genomes: a test case for predicting lifestyles and emergence of pathogens.</title>
        <authorList>
            <person name="Haridas S."/>
            <person name="Albert R."/>
            <person name="Binder M."/>
            <person name="Bloem J."/>
            <person name="Labutti K."/>
            <person name="Salamov A."/>
            <person name="Andreopoulos B."/>
            <person name="Baker S."/>
            <person name="Barry K."/>
            <person name="Bills G."/>
            <person name="Bluhm B."/>
            <person name="Cannon C."/>
            <person name="Castanera R."/>
            <person name="Culley D."/>
            <person name="Daum C."/>
            <person name="Ezra D."/>
            <person name="Gonzalez J."/>
            <person name="Henrissat B."/>
            <person name="Kuo A."/>
            <person name="Liang C."/>
            <person name="Lipzen A."/>
            <person name="Lutzoni F."/>
            <person name="Magnuson J."/>
            <person name="Mondo S."/>
            <person name="Nolan M."/>
            <person name="Ohm R."/>
            <person name="Pangilinan J."/>
            <person name="Park H.-J."/>
            <person name="Ramirez L."/>
            <person name="Alfaro M."/>
            <person name="Sun H."/>
            <person name="Tritt A."/>
            <person name="Yoshinaga Y."/>
            <person name="Zwiers L.-H."/>
            <person name="Turgeon B."/>
            <person name="Goodwin S."/>
            <person name="Spatafora J."/>
            <person name="Crous P."/>
            <person name="Grigoriev I."/>
        </authorList>
    </citation>
    <scope>NUCLEOTIDE SEQUENCE</scope>
    <source>
        <strain evidence="2">CBS 113389</strain>
    </source>
</reference>
<proteinExistence type="predicted"/>
<feature type="compositionally biased region" description="Low complexity" evidence="1">
    <location>
        <begin position="48"/>
        <end position="64"/>
    </location>
</feature>
<feature type="compositionally biased region" description="Polar residues" evidence="1">
    <location>
        <begin position="416"/>
        <end position="428"/>
    </location>
</feature>
<feature type="compositionally biased region" description="Polar residues" evidence="1">
    <location>
        <begin position="143"/>
        <end position="157"/>
    </location>
</feature>
<organism evidence="2 3">
    <name type="scientific">Neohortaea acidophila</name>
    <dbReference type="NCBI Taxonomy" id="245834"/>
    <lineage>
        <taxon>Eukaryota</taxon>
        <taxon>Fungi</taxon>
        <taxon>Dikarya</taxon>
        <taxon>Ascomycota</taxon>
        <taxon>Pezizomycotina</taxon>
        <taxon>Dothideomycetes</taxon>
        <taxon>Dothideomycetidae</taxon>
        <taxon>Mycosphaerellales</taxon>
        <taxon>Teratosphaeriaceae</taxon>
        <taxon>Neohortaea</taxon>
    </lineage>
</organism>